<protein>
    <recommendedName>
        <fullName evidence="8 9">Structure-specific endonuclease subunit SLX4</fullName>
    </recommendedName>
</protein>
<reference evidence="11" key="2">
    <citation type="journal article" date="2023" name="IMA Fungus">
        <title>Comparative genomic study of the Penicillium genus elucidates a diverse pangenome and 15 lateral gene transfer events.</title>
        <authorList>
            <person name="Petersen C."/>
            <person name="Sorensen T."/>
            <person name="Nielsen M.R."/>
            <person name="Sondergaard T.E."/>
            <person name="Sorensen J.L."/>
            <person name="Fitzpatrick D.A."/>
            <person name="Frisvad J.C."/>
            <person name="Nielsen K.L."/>
        </authorList>
    </citation>
    <scope>NUCLEOTIDE SEQUENCE</scope>
    <source>
        <strain evidence="11">IBT 34128</strain>
    </source>
</reference>
<comment type="subcellular location">
    <subcellularLocation>
        <location evidence="1 9">Nucleus</location>
    </subcellularLocation>
</comment>
<feature type="compositionally biased region" description="Low complexity" evidence="10">
    <location>
        <begin position="758"/>
        <end position="771"/>
    </location>
</feature>
<evidence type="ECO:0000256" key="8">
    <source>
        <dbReference type="ARBA" id="ARBA00029496"/>
    </source>
</evidence>
<dbReference type="InterPro" id="IPR027784">
    <property type="entry name" value="Slx4_ascomycetes"/>
</dbReference>
<gene>
    <name evidence="9" type="primary">SLX4</name>
    <name evidence="11" type="ORF">NUU61_005117</name>
</gene>
<comment type="PTM">
    <text evidence="9">Phosphorylated in response to DNA damage.</text>
</comment>
<comment type="function">
    <text evidence="9">Regulatory subunit of the SLX1-SLX4 structure-specific endonuclease that resolves DNA secondary structures generated during DNA repair and recombination. Has endonuclease activity towards branched DNA substrates, introducing single-strand cuts in duplex DNA close to junctions with ss-DNA.</text>
</comment>
<comment type="subunit">
    <text evidence="9">Forms a heterodimer with SLX1.</text>
</comment>
<dbReference type="GO" id="GO:0006260">
    <property type="term" value="P:DNA replication"/>
    <property type="evidence" value="ECO:0007669"/>
    <property type="project" value="InterPro"/>
</dbReference>
<feature type="compositionally biased region" description="Basic residues" evidence="10">
    <location>
        <begin position="308"/>
        <end position="318"/>
    </location>
</feature>
<feature type="region of interest" description="Disordered" evidence="10">
    <location>
        <begin position="457"/>
        <end position="572"/>
    </location>
</feature>
<sequence>MAGADVIVLSSPPNSPPRSPKQAAYDPEQLLGISPRCATPPPIPSPSELFQPPSRSRFFPAPSDGRLGDATKPKRRPAKKAATSNDKTAPSRSRPKANQVAGEPESAALGVLQPESLDSRDNAAKKKTTNSQKGRPRASNKSKDQGNMTLAGKVTKKSSDTQGKQQSKNNQKATQNLSKPTEVSERPAAEESNALGKHEDLHLNEAMRRRIDWTPPSETAPGDAIAVDDDDQEKEKSDGASGFGKLLSDYNFSGTAPRELPQNPEGPGPTKRRRLELVNPQVQPVPNSKPLDSDKTSEESSSSSGAQAKKKTKGKTKRFTTLTARMTAQYTSNDVRDEDSVDTCVPDIGTTKPKRGKSKTEKEPQFVVLSPEAAVKSVNEQDLIFGTCSQLEREDSPETLRETQQAIRASESLLFEERGNSPNPSIEESAAHSLSSTRSVSRLVGTRNLWRVAARDTEGSLVQKEAVDIVDSAGRPGIPAKENLDTKQQPTRPKEDNWFEIDYEEVDSPGQKTTTTKQSSGSTTGTSSITESRASNTTEPAKTFYSNSADKASDQRADSIRPAMPQYSGFTDAELSKQIIAYGFKSVRGRKKMIGLLQKCWGSKHGSSVTEQPTMPQTEHPTEAAPGQPQSDKTLAQSSAQAPQAKSKAKAKAKSTTSTLPSTMDRTSDVTEKPKSIPRTSPKKSPQKSWTSRSTIQPSSFMDVEEIQDSEEELMPSPSQIQKRYTEMYSKPTDQVPAPPLDLFTKTPPPSPTKRKPAPSTSSSTTTGPATLDSNKPESSTRRSSLLDLPTQITKAVRAQPKLSPLSTSSSCRSRPTWHEKILMFDPIVLEDFTAWLNVEGLSLVGEDREISAVSVREWCESKGICCCWKKNVIW</sequence>
<feature type="compositionally biased region" description="Acidic residues" evidence="10">
    <location>
        <begin position="498"/>
        <end position="507"/>
    </location>
</feature>
<evidence type="ECO:0000256" key="3">
    <source>
        <dbReference type="ARBA" id="ARBA00022553"/>
    </source>
</evidence>
<feature type="compositionally biased region" description="Low complexity" evidence="10">
    <location>
        <begin position="654"/>
        <end position="663"/>
    </location>
</feature>
<evidence type="ECO:0000256" key="1">
    <source>
        <dbReference type="ARBA" id="ARBA00004123"/>
    </source>
</evidence>
<reference evidence="11" key="1">
    <citation type="submission" date="2022-11" db="EMBL/GenBank/DDBJ databases">
        <authorList>
            <person name="Petersen C."/>
        </authorList>
    </citation>
    <scope>NUCLEOTIDE SEQUENCE</scope>
    <source>
        <strain evidence="11">IBT 34128</strain>
    </source>
</reference>
<keyword evidence="3 9" id="KW-0597">Phosphoprotein</keyword>
<comment type="caution">
    <text evidence="11">The sequence shown here is derived from an EMBL/GenBank/DDBJ whole genome shotgun (WGS) entry which is preliminary data.</text>
</comment>
<feature type="compositionally biased region" description="Low complexity" evidence="10">
    <location>
        <begin position="52"/>
        <end position="63"/>
    </location>
</feature>
<dbReference type="OrthoDB" id="5349119at2759"/>
<evidence type="ECO:0000256" key="4">
    <source>
        <dbReference type="ARBA" id="ARBA00022763"/>
    </source>
</evidence>
<evidence type="ECO:0000313" key="11">
    <source>
        <dbReference type="EMBL" id="KAJ5095761.1"/>
    </source>
</evidence>
<keyword evidence="6 9" id="KW-0234">DNA repair</keyword>
<evidence type="ECO:0000256" key="6">
    <source>
        <dbReference type="ARBA" id="ARBA00023204"/>
    </source>
</evidence>
<name>A0A9W9K7V8_9EURO</name>
<feature type="compositionally biased region" description="Polar residues" evidence="10">
    <location>
        <begin position="687"/>
        <end position="700"/>
    </location>
</feature>
<proteinExistence type="inferred from homology"/>
<feature type="compositionally biased region" description="Low complexity" evidence="10">
    <location>
        <begin position="510"/>
        <end position="528"/>
    </location>
</feature>
<evidence type="ECO:0000256" key="9">
    <source>
        <dbReference type="HAMAP-Rule" id="MF_03110"/>
    </source>
</evidence>
<feature type="compositionally biased region" description="Low complexity" evidence="10">
    <location>
        <begin position="634"/>
        <end position="646"/>
    </location>
</feature>
<feature type="region of interest" description="Disordered" evidence="10">
    <location>
        <begin position="415"/>
        <end position="438"/>
    </location>
</feature>
<dbReference type="Pfam" id="PF09494">
    <property type="entry name" value="Slx4"/>
    <property type="match status" value="1"/>
</dbReference>
<dbReference type="EMBL" id="JAPMSZ010000007">
    <property type="protein sequence ID" value="KAJ5095761.1"/>
    <property type="molecule type" value="Genomic_DNA"/>
</dbReference>
<feature type="region of interest" description="Disordered" evidence="10">
    <location>
        <begin position="603"/>
        <end position="790"/>
    </location>
</feature>
<evidence type="ECO:0000256" key="2">
    <source>
        <dbReference type="ARBA" id="ARBA00006661"/>
    </source>
</evidence>
<dbReference type="GO" id="GO:0006310">
    <property type="term" value="P:DNA recombination"/>
    <property type="evidence" value="ECO:0007669"/>
    <property type="project" value="UniProtKB-UniRule"/>
</dbReference>
<organism evidence="11 12">
    <name type="scientific">Penicillium alfredii</name>
    <dbReference type="NCBI Taxonomy" id="1506179"/>
    <lineage>
        <taxon>Eukaryota</taxon>
        <taxon>Fungi</taxon>
        <taxon>Dikarya</taxon>
        <taxon>Ascomycota</taxon>
        <taxon>Pezizomycotina</taxon>
        <taxon>Eurotiomycetes</taxon>
        <taxon>Eurotiomycetidae</taxon>
        <taxon>Eurotiales</taxon>
        <taxon>Aspergillaceae</taxon>
        <taxon>Penicillium</taxon>
    </lineage>
</organism>
<evidence type="ECO:0000313" key="12">
    <source>
        <dbReference type="Proteomes" id="UP001141434"/>
    </source>
</evidence>
<feature type="compositionally biased region" description="Polar residues" evidence="10">
    <location>
        <begin position="529"/>
        <end position="550"/>
    </location>
</feature>
<feature type="compositionally biased region" description="Polar residues" evidence="10">
    <location>
        <begin position="605"/>
        <end position="619"/>
    </location>
</feature>
<comment type="similarity">
    <text evidence="2 9">Belongs to the SLX4 family.</text>
</comment>
<dbReference type="GO" id="GO:0006281">
    <property type="term" value="P:DNA repair"/>
    <property type="evidence" value="ECO:0007669"/>
    <property type="project" value="UniProtKB-UniRule"/>
</dbReference>
<dbReference type="Proteomes" id="UP001141434">
    <property type="component" value="Unassembled WGS sequence"/>
</dbReference>
<dbReference type="AlphaFoldDB" id="A0A9W9K7V8"/>
<dbReference type="GO" id="GO:0033557">
    <property type="term" value="C:Slx1-Slx4 complex"/>
    <property type="evidence" value="ECO:0007669"/>
    <property type="project" value="UniProtKB-UniRule"/>
</dbReference>
<feature type="compositionally biased region" description="Polar residues" evidence="10">
    <location>
        <begin position="160"/>
        <end position="181"/>
    </location>
</feature>
<keyword evidence="12" id="KW-1185">Reference proteome</keyword>
<feature type="compositionally biased region" description="Basic and acidic residues" evidence="10">
    <location>
        <begin position="666"/>
        <end position="675"/>
    </location>
</feature>
<feature type="region of interest" description="Disordered" evidence="10">
    <location>
        <begin position="1"/>
        <end position="320"/>
    </location>
</feature>
<dbReference type="HAMAP" id="MF_03110">
    <property type="entry name" value="Endonuc_su_Slx4"/>
    <property type="match status" value="1"/>
</dbReference>
<dbReference type="CDD" id="cd22999">
    <property type="entry name" value="SAP_SLX4"/>
    <property type="match status" value="1"/>
</dbReference>
<dbReference type="InterPro" id="IPR018574">
    <property type="entry name" value="Structure-sp_endonuc_su_Slx4"/>
</dbReference>
<feature type="compositionally biased region" description="Basic and acidic residues" evidence="10">
    <location>
        <begin position="196"/>
        <end position="212"/>
    </location>
</feature>
<feature type="compositionally biased region" description="Acidic residues" evidence="10">
    <location>
        <begin position="703"/>
        <end position="714"/>
    </location>
</feature>
<feature type="region of interest" description="Disordered" evidence="10">
    <location>
        <begin position="333"/>
        <end position="365"/>
    </location>
</feature>
<keyword evidence="4 9" id="KW-0227">DNA damage</keyword>
<dbReference type="GO" id="GO:0017108">
    <property type="term" value="F:5'-flap endonuclease activity"/>
    <property type="evidence" value="ECO:0007669"/>
    <property type="project" value="InterPro"/>
</dbReference>
<keyword evidence="5 9" id="KW-0233">DNA recombination</keyword>
<keyword evidence="7 9" id="KW-0539">Nucleus</keyword>
<evidence type="ECO:0000256" key="10">
    <source>
        <dbReference type="SAM" id="MobiDB-lite"/>
    </source>
</evidence>
<evidence type="ECO:0000256" key="7">
    <source>
        <dbReference type="ARBA" id="ARBA00023242"/>
    </source>
</evidence>
<evidence type="ECO:0000256" key="5">
    <source>
        <dbReference type="ARBA" id="ARBA00023172"/>
    </source>
</evidence>
<accession>A0A9W9K7V8</accession>